<dbReference type="EMBL" id="FOFN01000005">
    <property type="protein sequence ID" value="SER06464.1"/>
    <property type="molecule type" value="Genomic_DNA"/>
</dbReference>
<protein>
    <recommendedName>
        <fullName evidence="3">Tetratricopeptide repeat-containing protein</fullName>
    </recommendedName>
</protein>
<dbReference type="AlphaFoldDB" id="A0A1H9L4U2"/>
<dbReference type="STRING" id="419940.SAMN05421824_2940"/>
<proteinExistence type="predicted"/>
<reference evidence="1 2" key="1">
    <citation type="submission" date="2016-10" db="EMBL/GenBank/DDBJ databases">
        <authorList>
            <person name="de Groot N.N."/>
        </authorList>
    </citation>
    <scope>NUCLEOTIDE SEQUENCE [LARGE SCALE GENOMIC DNA]</scope>
    <source>
        <strain evidence="1 2">DSM 21035</strain>
    </source>
</reference>
<sequence length="312" mass="35997">MVSTLNSHDFTSLLQNPQQITPQKTEELKSIIQKHPYFQSARALYLKGLKQQESTTYNQALKITAAYTTDRSILFDFITSDVFIQNEISKIIKQNTIYLNDINVSEDDISVSKSLQVDDQLKQQIKDTTGVLDPQLFQPKDPTEVRTIHFKLDESDVIENATEETKTQEASAEDILNLGKPLQFDKRETHSFNEWLKLTRLKPIQRASEPKHDISKSDIEKVSKNEIIDKFIAENPKITPVKSFAPKENLAKARTRQPETLMTETLARIYLEQKNYKKAIQSYKILSLKYPEKSSFFANQIKAIEQLQENNK</sequence>
<keyword evidence="2" id="KW-1185">Reference proteome</keyword>
<evidence type="ECO:0000313" key="1">
    <source>
        <dbReference type="EMBL" id="SER06464.1"/>
    </source>
</evidence>
<accession>A0A1H9L4U2</accession>
<name>A0A1H9L4U2_9FLAO</name>
<organism evidence="1 2">
    <name type="scientific">Hyunsoonleella jejuensis</name>
    <dbReference type="NCBI Taxonomy" id="419940"/>
    <lineage>
        <taxon>Bacteria</taxon>
        <taxon>Pseudomonadati</taxon>
        <taxon>Bacteroidota</taxon>
        <taxon>Flavobacteriia</taxon>
        <taxon>Flavobacteriales</taxon>
        <taxon>Flavobacteriaceae</taxon>
    </lineage>
</organism>
<evidence type="ECO:0000313" key="2">
    <source>
        <dbReference type="Proteomes" id="UP000198999"/>
    </source>
</evidence>
<evidence type="ECO:0008006" key="3">
    <source>
        <dbReference type="Google" id="ProtNLM"/>
    </source>
</evidence>
<dbReference type="Proteomes" id="UP000198999">
    <property type="component" value="Unassembled WGS sequence"/>
</dbReference>
<gene>
    <name evidence="1" type="ORF">SAMN05421824_2940</name>
</gene>